<feature type="domain" description="THUMP" evidence="8">
    <location>
        <begin position="42"/>
        <end position="153"/>
    </location>
</feature>
<evidence type="ECO:0000256" key="5">
    <source>
        <dbReference type="ARBA" id="ARBA00022691"/>
    </source>
</evidence>
<dbReference type="GO" id="GO:0052915">
    <property type="term" value="F:23S rRNA (guanine(2445)-N(2))-methyltransferase activity"/>
    <property type="evidence" value="ECO:0007669"/>
    <property type="project" value="UniProtKB-UniRule"/>
</dbReference>
<evidence type="ECO:0000259" key="8">
    <source>
        <dbReference type="PROSITE" id="PS51165"/>
    </source>
</evidence>
<dbReference type="SMART" id="SM00981">
    <property type="entry name" value="THUMP"/>
    <property type="match status" value="1"/>
</dbReference>
<dbReference type="PANTHER" id="PTHR47313:SF1">
    <property type="entry name" value="RIBOSOMAL RNA LARGE SUBUNIT METHYLTRANSFERASE K_L"/>
    <property type="match status" value="1"/>
</dbReference>
<dbReference type="Pfam" id="PF02926">
    <property type="entry name" value="THUMP"/>
    <property type="match status" value="1"/>
</dbReference>
<dbReference type="Gene3D" id="3.30.750.80">
    <property type="entry name" value="RNA methyltransferase domain (HRMD) like"/>
    <property type="match status" value="1"/>
</dbReference>
<dbReference type="InterPro" id="IPR000241">
    <property type="entry name" value="RlmKL-like_Mtase"/>
</dbReference>
<comment type="function">
    <text evidence="6">Specifically methylates the guanine in position 2445 (m2G2445) and the guanine in position 2069 (m7G2069) of 23S rRNA.</text>
</comment>
<evidence type="ECO:0000256" key="3">
    <source>
        <dbReference type="ARBA" id="ARBA00022603"/>
    </source>
</evidence>
<keyword evidence="4 6" id="KW-0808">Transferase</keyword>
<dbReference type="EC" id="2.1.1.173" evidence="6"/>
<keyword evidence="1 6" id="KW-0963">Cytoplasm</keyword>
<dbReference type="PANTHER" id="PTHR47313">
    <property type="entry name" value="RIBOSOMAL RNA LARGE SUBUNIT METHYLTRANSFERASE K/L"/>
    <property type="match status" value="1"/>
</dbReference>
<keyword evidence="2 6" id="KW-0698">rRNA processing</keyword>
<evidence type="ECO:0000256" key="7">
    <source>
        <dbReference type="PROSITE-ProRule" id="PRU00529"/>
    </source>
</evidence>
<comment type="similarity">
    <text evidence="6">Belongs to the methyltransferase superfamily. RlmKL family.</text>
</comment>
<dbReference type="GO" id="GO:0003723">
    <property type="term" value="F:RNA binding"/>
    <property type="evidence" value="ECO:0007669"/>
    <property type="project" value="UniProtKB-UniRule"/>
</dbReference>
<dbReference type="Gene3D" id="3.30.2130.30">
    <property type="match status" value="1"/>
</dbReference>
<evidence type="ECO:0000256" key="1">
    <source>
        <dbReference type="ARBA" id="ARBA00022490"/>
    </source>
</evidence>
<dbReference type="InterPro" id="IPR054170">
    <property type="entry name" value="RlmL_1st"/>
</dbReference>
<gene>
    <name evidence="9" type="primary">rlmKL</name>
    <name evidence="6" type="synonym">rlmL</name>
    <name evidence="9" type="ORF">IOQ59_05490</name>
</gene>
<accession>A0A8J7FG43</accession>
<dbReference type="GO" id="GO:0005737">
    <property type="term" value="C:cytoplasm"/>
    <property type="evidence" value="ECO:0007669"/>
    <property type="project" value="UniProtKB-SubCell"/>
</dbReference>
<comment type="subcellular location">
    <subcellularLocation>
        <location evidence="6">Cytoplasm</location>
    </subcellularLocation>
</comment>
<dbReference type="PIRSF" id="PIRSF037618">
    <property type="entry name" value="RNA_Mtase_bacteria_prd"/>
    <property type="match status" value="1"/>
</dbReference>
<dbReference type="CDD" id="cd11715">
    <property type="entry name" value="THUMP_AdoMetMT"/>
    <property type="match status" value="1"/>
</dbReference>
<keyword evidence="7" id="KW-0694">RNA-binding</keyword>
<dbReference type="PROSITE" id="PS00092">
    <property type="entry name" value="N6_MTASE"/>
    <property type="match status" value="1"/>
</dbReference>
<dbReference type="NCBIfam" id="NF008748">
    <property type="entry name" value="PRK11783.1"/>
    <property type="match status" value="1"/>
</dbReference>
<dbReference type="CDD" id="cd02440">
    <property type="entry name" value="AdoMet_MTases"/>
    <property type="match status" value="1"/>
</dbReference>
<dbReference type="EMBL" id="JADEYS010000004">
    <property type="protein sequence ID" value="MBE9396713.1"/>
    <property type="molecule type" value="Genomic_DNA"/>
</dbReference>
<name>A0A8J7FG43_9GAMM</name>
<dbReference type="Pfam" id="PF22020">
    <property type="entry name" value="RlmL_1st"/>
    <property type="match status" value="1"/>
</dbReference>
<evidence type="ECO:0000313" key="10">
    <source>
        <dbReference type="Proteomes" id="UP000640333"/>
    </source>
</evidence>
<reference evidence="9" key="1">
    <citation type="submission" date="2020-10" db="EMBL/GenBank/DDBJ databases">
        <title>Bacterium isolated from coastal waters sediment.</title>
        <authorList>
            <person name="Chen R.-J."/>
            <person name="Lu D.-C."/>
            <person name="Zhu K.-L."/>
            <person name="Du Z.-J."/>
        </authorList>
    </citation>
    <scope>NUCLEOTIDE SEQUENCE</scope>
    <source>
        <strain evidence="9">N1Y112</strain>
    </source>
</reference>
<protein>
    <recommendedName>
        <fullName evidence="6">Ribosomal RNA large subunit methyltransferase K/L</fullName>
    </recommendedName>
    <domain>
        <recommendedName>
            <fullName evidence="6">23S rRNA m2G2445 methyltransferase</fullName>
            <ecNumber evidence="6">2.1.1.173</ecNumber>
        </recommendedName>
        <alternativeName>
            <fullName evidence="6">rRNA (guanine-N(2)-)-methyltransferase RlmL</fullName>
        </alternativeName>
    </domain>
    <domain>
        <recommendedName>
            <fullName evidence="6">23S rRNA m7G2069 methyltransferase</fullName>
            <ecNumber evidence="6">2.1.1.264</ecNumber>
        </recommendedName>
        <alternativeName>
            <fullName evidence="6">rRNA (guanine-N(7)-)-methyltransferase RlmK</fullName>
        </alternativeName>
    </domain>
</protein>
<dbReference type="SUPFAM" id="SSF53335">
    <property type="entry name" value="S-adenosyl-L-methionine-dependent methyltransferases"/>
    <property type="match status" value="2"/>
</dbReference>
<dbReference type="GO" id="GO:0070043">
    <property type="term" value="F:rRNA (guanine-N7-)-methyltransferase activity"/>
    <property type="evidence" value="ECO:0007669"/>
    <property type="project" value="UniProtKB-UniRule"/>
</dbReference>
<dbReference type="Pfam" id="PF01170">
    <property type="entry name" value="UPF0020"/>
    <property type="match status" value="1"/>
</dbReference>
<keyword evidence="3 6" id="KW-0489">Methyltransferase</keyword>
<comment type="catalytic activity">
    <reaction evidence="6">
        <text>guanosine(2069) in 23S rRNA + S-adenosyl-L-methionine = N(2)-methylguanosine(2069) in 23S rRNA + S-adenosyl-L-homocysteine + H(+)</text>
        <dbReference type="Rhea" id="RHEA:43772"/>
        <dbReference type="Rhea" id="RHEA-COMP:10688"/>
        <dbReference type="Rhea" id="RHEA-COMP:10689"/>
        <dbReference type="ChEBI" id="CHEBI:15378"/>
        <dbReference type="ChEBI" id="CHEBI:57856"/>
        <dbReference type="ChEBI" id="CHEBI:59789"/>
        <dbReference type="ChEBI" id="CHEBI:74269"/>
        <dbReference type="ChEBI" id="CHEBI:74481"/>
        <dbReference type="EC" id="2.1.1.264"/>
    </reaction>
</comment>
<dbReference type="Gene3D" id="3.40.50.150">
    <property type="entry name" value="Vaccinia Virus protein VP39"/>
    <property type="match status" value="2"/>
</dbReference>
<dbReference type="InterPro" id="IPR004114">
    <property type="entry name" value="THUMP_dom"/>
</dbReference>
<dbReference type="PROSITE" id="PS01261">
    <property type="entry name" value="UPF0020"/>
    <property type="match status" value="1"/>
</dbReference>
<evidence type="ECO:0000256" key="4">
    <source>
        <dbReference type="ARBA" id="ARBA00022679"/>
    </source>
</evidence>
<dbReference type="InterPro" id="IPR019614">
    <property type="entry name" value="SAM-dep_methyl-trfase"/>
</dbReference>
<proteinExistence type="inferred from homology"/>
<dbReference type="InterPro" id="IPR029063">
    <property type="entry name" value="SAM-dependent_MTases_sf"/>
</dbReference>
<dbReference type="PROSITE" id="PS51165">
    <property type="entry name" value="THUMP"/>
    <property type="match status" value="1"/>
</dbReference>
<keyword evidence="5 6" id="KW-0949">S-adenosyl-L-methionine</keyword>
<dbReference type="Proteomes" id="UP000640333">
    <property type="component" value="Unassembled WGS sequence"/>
</dbReference>
<organism evidence="9 10">
    <name type="scientific">Pontibacterium sinense</name>
    <dbReference type="NCBI Taxonomy" id="2781979"/>
    <lineage>
        <taxon>Bacteria</taxon>
        <taxon>Pseudomonadati</taxon>
        <taxon>Pseudomonadota</taxon>
        <taxon>Gammaproteobacteria</taxon>
        <taxon>Oceanospirillales</taxon>
        <taxon>Oceanospirillaceae</taxon>
        <taxon>Pontibacterium</taxon>
    </lineage>
</organism>
<comment type="caution">
    <text evidence="9">The sequence shown here is derived from an EMBL/GenBank/DDBJ whole genome shotgun (WGS) entry which is preliminary data.</text>
</comment>
<dbReference type="InterPro" id="IPR017244">
    <property type="entry name" value="23SrRNA_methyltr_KL"/>
</dbReference>
<comment type="catalytic activity">
    <reaction evidence="6">
        <text>guanosine(2445) in 23S rRNA + S-adenosyl-L-methionine = N(2)-methylguanosine(2445) in 23S rRNA + S-adenosyl-L-homocysteine + H(+)</text>
        <dbReference type="Rhea" id="RHEA:42740"/>
        <dbReference type="Rhea" id="RHEA-COMP:10215"/>
        <dbReference type="Rhea" id="RHEA-COMP:10216"/>
        <dbReference type="ChEBI" id="CHEBI:15378"/>
        <dbReference type="ChEBI" id="CHEBI:57856"/>
        <dbReference type="ChEBI" id="CHEBI:59789"/>
        <dbReference type="ChEBI" id="CHEBI:74269"/>
        <dbReference type="ChEBI" id="CHEBI:74481"/>
        <dbReference type="EC" id="2.1.1.173"/>
    </reaction>
</comment>
<dbReference type="InterPro" id="IPR002052">
    <property type="entry name" value="DNA_methylase_N6_adenine_CS"/>
</dbReference>
<keyword evidence="10" id="KW-1185">Reference proteome</keyword>
<dbReference type="HAMAP" id="MF_01858">
    <property type="entry name" value="23SrRNA_methyltr_KL"/>
    <property type="match status" value="1"/>
</dbReference>
<evidence type="ECO:0000256" key="6">
    <source>
        <dbReference type="HAMAP-Rule" id="MF_01858"/>
    </source>
</evidence>
<evidence type="ECO:0000256" key="2">
    <source>
        <dbReference type="ARBA" id="ARBA00022552"/>
    </source>
</evidence>
<dbReference type="InterPro" id="IPR053943">
    <property type="entry name" value="RlmKL-like_Mtase_CS"/>
</dbReference>
<dbReference type="RefSeq" id="WP_193952267.1">
    <property type="nucleotide sequence ID" value="NZ_JADEYS010000004.1"/>
</dbReference>
<dbReference type="AlphaFoldDB" id="A0A8J7FG43"/>
<dbReference type="Pfam" id="PF10672">
    <property type="entry name" value="Methyltrans_SAM"/>
    <property type="match status" value="1"/>
</dbReference>
<dbReference type="EC" id="2.1.1.264" evidence="6"/>
<evidence type="ECO:0000313" key="9">
    <source>
        <dbReference type="EMBL" id="MBE9396713.1"/>
    </source>
</evidence>
<sequence>MNFFLTCPKGVELLLEEELHALGIDETRQTVAGVYFQGELEDAYRVCLWSRLANRVLMSLHQFEVETAEQLYAGVQEINWLEHMRPEGSLTIDFNGRTDGINNTHFGALKTKDAIVDQIRAQTGRRPMVERQTPDIRVNVHIQRGVATLSLDLSGDSLHRRAYRLRAGEAPLKENLAAALLIRCGWPAAAAERPLLVDPMCGSGTLLIEAVMMAADIAPGLHRRYYGFNRWLQHKRDIWQSLIQDAEARRDAGLMALTTKFAGRDMDSKVLRTAKDNAARAGVDAFIEFRTGRIEDMQRVDLPEAATGLMLTNPPYGERLGEESQLMFLYRHLGDLLKRQFPGWQAAIFTGNPELCKVMGLRADKQYKFFNGAIESRLFIYGISDKVEEKSVAAEAQAEPAELSEGAQMFANRLRKNLKQMSKWVRRENIQCYRVYDADIPEYQVAVDIYGDQVHLQEYAPPKKVDKVKSFTRLNEVMAALPVVLDMPAERITLKQRKRQQGTSQYEKQSQTQHFFEVSEHGCRLLVNLKDYLDTGLFLDHRPVRQRIQQEAQGKDVLNLFCYTGTASVHAAVGGAKSTTSVDMSSTYLNWAERNLELNGFKGKAHSFIRSDCFKWLHSQFKPEYDLIFMDPPTFSNSKKMSNVLDVQRDHVELVEAAMGLLRPGGKLIFSNNYRRFKLDYDALSDFQVRDITQQTLDPDFKRNQRIHVCFEITRPE</sequence>